<reference evidence="3 4" key="1">
    <citation type="journal article" date="2019" name="Sci. Rep.">
        <title>Comparative genomics of chytrid fungi reveal insights into the obligate biotrophic and pathogenic lifestyle of Synchytrium endobioticum.</title>
        <authorList>
            <person name="van de Vossenberg B.T.L.H."/>
            <person name="Warris S."/>
            <person name="Nguyen H.D.T."/>
            <person name="van Gent-Pelzer M.P.E."/>
            <person name="Joly D.L."/>
            <person name="van de Geest H.C."/>
            <person name="Bonants P.J.M."/>
            <person name="Smith D.S."/>
            <person name="Levesque C.A."/>
            <person name="van der Lee T.A.J."/>
        </authorList>
    </citation>
    <scope>NUCLEOTIDE SEQUENCE [LARGE SCALE GENOMIC DNA]</scope>
    <source>
        <strain evidence="3 4">CBS 675.73</strain>
    </source>
</reference>
<dbReference type="SUPFAM" id="SSF56019">
    <property type="entry name" value="The spindle assembly checkpoint protein mad2"/>
    <property type="match status" value="1"/>
</dbReference>
<dbReference type="InterPro" id="IPR003511">
    <property type="entry name" value="HORMA_dom"/>
</dbReference>
<dbReference type="PANTHER" id="PTHR11842:SF10">
    <property type="entry name" value="MITOTIC SPINDLE ASSEMBLY CHECKPOINT PROTEIN MAD2B"/>
    <property type="match status" value="1"/>
</dbReference>
<dbReference type="InterPro" id="IPR036570">
    <property type="entry name" value="HORMA_dom_sf"/>
</dbReference>
<proteinExistence type="inferred from homology"/>
<dbReference type="OrthoDB" id="21254at2759"/>
<evidence type="ECO:0000313" key="3">
    <source>
        <dbReference type="EMBL" id="TPX73283.1"/>
    </source>
</evidence>
<sequence length="227" mass="25649">MEYASLVDCILDFLEVGIHTILHERKVYPAAVFTRTQKYSLSVFRSRHPALNGYIKDFLMAVRPDLMQGSLSKVHVVILDAGSNPVEKFVFRVRDVYDHVTQQSKQNSFASVSIVEAETYFYTLLQRLCFIDASLTANPPDCTFNLLCELIDGKEFPRSYEQDVAWVQAESSIAHVSHSRVSPFKTLDAGVVKLDIIFGYLEIVADDEYPKVICSLAQEICDCPVLI</sequence>
<comment type="caution">
    <text evidence="3">The sequence shown here is derived from an EMBL/GenBank/DDBJ whole genome shotgun (WGS) entry which is preliminary data.</text>
</comment>
<dbReference type="Proteomes" id="UP000320333">
    <property type="component" value="Unassembled WGS sequence"/>
</dbReference>
<comment type="similarity">
    <text evidence="1">Belongs to the MAD2 family.</text>
</comment>
<evidence type="ECO:0000313" key="4">
    <source>
        <dbReference type="Proteomes" id="UP000320333"/>
    </source>
</evidence>
<dbReference type="EMBL" id="QEAP01000196">
    <property type="protein sequence ID" value="TPX73283.1"/>
    <property type="molecule type" value="Genomic_DNA"/>
</dbReference>
<evidence type="ECO:0000259" key="2">
    <source>
        <dbReference type="PROSITE" id="PS50815"/>
    </source>
</evidence>
<dbReference type="STRING" id="246404.A0A507FAI3"/>
<dbReference type="PROSITE" id="PS50815">
    <property type="entry name" value="HORMA"/>
    <property type="match status" value="1"/>
</dbReference>
<gene>
    <name evidence="3" type="ORF">CcCBS67573_g05440</name>
</gene>
<organism evidence="3 4">
    <name type="scientific">Chytriomyces confervae</name>
    <dbReference type="NCBI Taxonomy" id="246404"/>
    <lineage>
        <taxon>Eukaryota</taxon>
        <taxon>Fungi</taxon>
        <taxon>Fungi incertae sedis</taxon>
        <taxon>Chytridiomycota</taxon>
        <taxon>Chytridiomycota incertae sedis</taxon>
        <taxon>Chytridiomycetes</taxon>
        <taxon>Chytridiales</taxon>
        <taxon>Chytriomycetaceae</taxon>
        <taxon>Chytriomyces</taxon>
    </lineage>
</organism>
<name>A0A507FAI3_9FUNG</name>
<feature type="domain" description="HORMA" evidence="2">
    <location>
        <begin position="4"/>
        <end position="198"/>
    </location>
</feature>
<accession>A0A507FAI3</accession>
<dbReference type="AlphaFoldDB" id="A0A507FAI3"/>
<dbReference type="GO" id="GO:0016035">
    <property type="term" value="C:zeta DNA polymerase complex"/>
    <property type="evidence" value="ECO:0007669"/>
    <property type="project" value="TreeGrafter"/>
</dbReference>
<keyword evidence="4" id="KW-1185">Reference proteome</keyword>
<dbReference type="InterPro" id="IPR045091">
    <property type="entry name" value="Mad2-like"/>
</dbReference>
<protein>
    <recommendedName>
        <fullName evidence="2">HORMA domain-containing protein</fullName>
    </recommendedName>
</protein>
<dbReference type="Gene3D" id="3.30.900.10">
    <property type="entry name" value="HORMA domain"/>
    <property type="match status" value="1"/>
</dbReference>
<dbReference type="Pfam" id="PF02301">
    <property type="entry name" value="HORMA"/>
    <property type="match status" value="1"/>
</dbReference>
<dbReference type="PANTHER" id="PTHR11842">
    <property type="entry name" value="MITOTIC SPINDLE ASSEMBLY CHECKPOINT PROTEIN MAD2"/>
    <property type="match status" value="1"/>
</dbReference>
<evidence type="ECO:0000256" key="1">
    <source>
        <dbReference type="ARBA" id="ARBA00010348"/>
    </source>
</evidence>